<dbReference type="InterPro" id="IPR025660">
    <property type="entry name" value="Pept_his_AS"/>
</dbReference>
<evidence type="ECO:0000313" key="4">
    <source>
        <dbReference type="Proteomes" id="UP000650081"/>
    </source>
</evidence>
<dbReference type="SUPFAM" id="SSF54001">
    <property type="entry name" value="Cysteine proteinases"/>
    <property type="match status" value="1"/>
</dbReference>
<dbReference type="SMART" id="SM00645">
    <property type="entry name" value="Pept_C1"/>
    <property type="match status" value="1"/>
</dbReference>
<keyword evidence="4" id="KW-1185">Reference proteome</keyword>
<dbReference type="CDD" id="cd23432">
    <property type="entry name" value="beta-trefoil_Ricin_EndoBetaGal-like"/>
    <property type="match status" value="1"/>
</dbReference>
<dbReference type="AlphaFoldDB" id="A0A923PQR7"/>
<organism evidence="3 4">
    <name type="scientific">Neolewinella lacunae</name>
    <dbReference type="NCBI Taxonomy" id="1517758"/>
    <lineage>
        <taxon>Bacteria</taxon>
        <taxon>Pseudomonadati</taxon>
        <taxon>Bacteroidota</taxon>
        <taxon>Saprospiria</taxon>
        <taxon>Saprospirales</taxon>
        <taxon>Lewinellaceae</taxon>
        <taxon>Neolewinella</taxon>
    </lineage>
</organism>
<dbReference type="InterPro" id="IPR000668">
    <property type="entry name" value="Peptidase_C1A_C"/>
</dbReference>
<dbReference type="Gene3D" id="3.90.70.10">
    <property type="entry name" value="Cysteine proteinases"/>
    <property type="match status" value="1"/>
</dbReference>
<sequence>MKTIIFTLLLAVSGSLLCAQNFVQIQNRWQKDGKSTFAVHVQDATPQAGPTEPGWWSKDWVVEDAGGGFVRFKNRWRGTYLLQNVDSGPTEAKAAEPGWWSAQWKIEPAEGNFVRLKNRWRNTYLHIQNAGLECGPVEANWWSAQWELKGYRPGVAPQPQPNPGPARDVSKLALGATPTPAAIQAYVKKVGSAPGNAAPRAGVFSLDMPPIGNQGREGSCVAWALGYGIMSYEMKKRSGLGYYFLGTKDLNPMQIGSPEYLFNRVNVNNADCSNGSWFVGTPERRGALDLLRYEGIAPLIMEPYSDQNGCGTVDNYKMPVNPLAAANRIDQYALITDLSERNLKILLNQGYPILIGANLTDAFMEGRRGYVWNGGAGKTNGQHANHAMVIMGYDDSKRAFKLQNSWGTEWGDDGYGWISYDHVPRAVFEAYVVYADRLDGYEITTPNYVTVYSEALYVATVTLTYTLNGKQEKFEKDISAFFSFEHQIPKQARNVRLRVSGIAVLDGLDFDKTFNSNSIQACYKIWGSIFDTEYAPMTCSY</sequence>
<reference evidence="3" key="1">
    <citation type="submission" date="2020-08" db="EMBL/GenBank/DDBJ databases">
        <title>Lewinella bacteria from marine environments.</title>
        <authorList>
            <person name="Zhong Y."/>
        </authorList>
    </citation>
    <scope>NUCLEOTIDE SEQUENCE</scope>
    <source>
        <strain evidence="3">KCTC 42187</strain>
    </source>
</reference>
<dbReference type="SUPFAM" id="SSF50370">
    <property type="entry name" value="Ricin B-like lectins"/>
    <property type="match status" value="1"/>
</dbReference>
<feature type="signal peptide" evidence="1">
    <location>
        <begin position="1"/>
        <end position="18"/>
    </location>
</feature>
<protein>
    <recommendedName>
        <fullName evidence="2">Peptidase C1A papain C-terminal domain-containing protein</fullName>
    </recommendedName>
</protein>
<gene>
    <name evidence="3" type="ORF">H9S92_12705</name>
</gene>
<name>A0A923PQR7_9BACT</name>
<dbReference type="EMBL" id="JACSIT010000115">
    <property type="protein sequence ID" value="MBC6995032.1"/>
    <property type="molecule type" value="Genomic_DNA"/>
</dbReference>
<dbReference type="CDD" id="cd02619">
    <property type="entry name" value="Peptidase_C1"/>
    <property type="match status" value="1"/>
</dbReference>
<keyword evidence="1" id="KW-0732">Signal</keyword>
<dbReference type="InterPro" id="IPR038765">
    <property type="entry name" value="Papain-like_cys_pep_sf"/>
</dbReference>
<proteinExistence type="predicted"/>
<dbReference type="Pfam" id="PF00112">
    <property type="entry name" value="Peptidase_C1"/>
    <property type="match status" value="1"/>
</dbReference>
<evidence type="ECO:0000313" key="3">
    <source>
        <dbReference type="EMBL" id="MBC6995032.1"/>
    </source>
</evidence>
<dbReference type="Proteomes" id="UP000650081">
    <property type="component" value="Unassembled WGS sequence"/>
</dbReference>
<feature type="chain" id="PRO_5037481853" description="Peptidase C1A papain C-terminal domain-containing protein" evidence="1">
    <location>
        <begin position="19"/>
        <end position="541"/>
    </location>
</feature>
<evidence type="ECO:0000259" key="2">
    <source>
        <dbReference type="SMART" id="SM00645"/>
    </source>
</evidence>
<feature type="domain" description="Peptidase C1A papain C-terminal" evidence="2">
    <location>
        <begin position="198"/>
        <end position="436"/>
    </location>
</feature>
<dbReference type="GO" id="GO:0008234">
    <property type="term" value="F:cysteine-type peptidase activity"/>
    <property type="evidence" value="ECO:0007669"/>
    <property type="project" value="InterPro"/>
</dbReference>
<dbReference type="RefSeq" id="WP_187467085.1">
    <property type="nucleotide sequence ID" value="NZ_JACSIT010000115.1"/>
</dbReference>
<accession>A0A923PQR7</accession>
<dbReference type="GO" id="GO:0006508">
    <property type="term" value="P:proteolysis"/>
    <property type="evidence" value="ECO:0007669"/>
    <property type="project" value="InterPro"/>
</dbReference>
<dbReference type="InterPro" id="IPR035992">
    <property type="entry name" value="Ricin_B-like_lectins"/>
</dbReference>
<evidence type="ECO:0000256" key="1">
    <source>
        <dbReference type="SAM" id="SignalP"/>
    </source>
</evidence>
<comment type="caution">
    <text evidence="3">The sequence shown here is derived from an EMBL/GenBank/DDBJ whole genome shotgun (WGS) entry which is preliminary data.</text>
</comment>
<dbReference type="Gene3D" id="2.80.10.50">
    <property type="match status" value="1"/>
</dbReference>
<dbReference type="PROSITE" id="PS00639">
    <property type="entry name" value="THIOL_PROTEASE_HIS"/>
    <property type="match status" value="1"/>
</dbReference>